<protein>
    <submittedName>
        <fullName evidence="1">Uncharacterized protein</fullName>
    </submittedName>
</protein>
<evidence type="ECO:0000313" key="1">
    <source>
        <dbReference type="EMBL" id="GFY82968.1"/>
    </source>
</evidence>
<sequence>MVEILIQSLEVHIKTLEIRILQLILKIGLLAPTTPPVVSSIDKLGVEPKNVQKRQVEALVVFCDEEKDEELVDVSYLAICDEAFTELAEDKELLKAVAFVKGSVSGYDDSFWKINGLLSKCASARNMAACNILLTYLEERIQSSEAKVTATELAMKDFAERAEAVRAVFTRARMRAATLAAKKVRCMIDDVRMDVDEIREHVKRFRAAPTA</sequence>
<keyword evidence="2" id="KW-1185">Reference proteome</keyword>
<name>A0A7J0E927_9ERIC</name>
<accession>A0A7J0E927</accession>
<evidence type="ECO:0000313" key="2">
    <source>
        <dbReference type="Proteomes" id="UP000585474"/>
    </source>
</evidence>
<dbReference type="AlphaFoldDB" id="A0A7J0E927"/>
<dbReference type="EMBL" id="BJWL01000002">
    <property type="protein sequence ID" value="GFY82968.1"/>
    <property type="molecule type" value="Genomic_DNA"/>
</dbReference>
<dbReference type="Proteomes" id="UP000585474">
    <property type="component" value="Unassembled WGS sequence"/>
</dbReference>
<reference evidence="1 2" key="1">
    <citation type="submission" date="2019-07" db="EMBL/GenBank/DDBJ databases">
        <title>De Novo Assembly of kiwifruit Actinidia rufa.</title>
        <authorList>
            <person name="Sugita-Konishi S."/>
            <person name="Sato K."/>
            <person name="Mori E."/>
            <person name="Abe Y."/>
            <person name="Kisaki G."/>
            <person name="Hamano K."/>
            <person name="Suezawa K."/>
            <person name="Otani M."/>
            <person name="Fukuda T."/>
            <person name="Manabe T."/>
            <person name="Gomi K."/>
            <person name="Tabuchi M."/>
            <person name="Akimitsu K."/>
            <person name="Kataoka I."/>
        </authorList>
    </citation>
    <scope>NUCLEOTIDE SEQUENCE [LARGE SCALE GENOMIC DNA]</scope>
    <source>
        <strain evidence="2">cv. Fuchu</strain>
    </source>
</reference>
<proteinExistence type="predicted"/>
<dbReference type="OrthoDB" id="1498438at2759"/>
<comment type="caution">
    <text evidence="1">The sequence shown here is derived from an EMBL/GenBank/DDBJ whole genome shotgun (WGS) entry which is preliminary data.</text>
</comment>
<organism evidence="1 2">
    <name type="scientific">Actinidia rufa</name>
    <dbReference type="NCBI Taxonomy" id="165716"/>
    <lineage>
        <taxon>Eukaryota</taxon>
        <taxon>Viridiplantae</taxon>
        <taxon>Streptophyta</taxon>
        <taxon>Embryophyta</taxon>
        <taxon>Tracheophyta</taxon>
        <taxon>Spermatophyta</taxon>
        <taxon>Magnoliopsida</taxon>
        <taxon>eudicotyledons</taxon>
        <taxon>Gunneridae</taxon>
        <taxon>Pentapetalae</taxon>
        <taxon>asterids</taxon>
        <taxon>Ericales</taxon>
        <taxon>Actinidiaceae</taxon>
        <taxon>Actinidia</taxon>
    </lineage>
</organism>
<gene>
    <name evidence="1" type="ORF">Acr_02g0012080</name>
</gene>